<dbReference type="SFLD" id="SFLDS00028">
    <property type="entry name" value="Proline_Racemase"/>
    <property type="match status" value="1"/>
</dbReference>
<dbReference type="AlphaFoldDB" id="J4UH26"/>
<protein>
    <recommendedName>
        <fullName evidence="3">trans-L-3-hydroxyproline dehydratase</fullName>
        <ecNumber evidence="3">4.2.1.77</ecNumber>
    </recommendedName>
</protein>
<evidence type="ECO:0000313" key="4">
    <source>
        <dbReference type="EMBL" id="EJT50845.1"/>
    </source>
</evidence>
<dbReference type="EC" id="4.2.1.77" evidence="3"/>
<dbReference type="OrthoDB" id="6409228at2759"/>
<dbReference type="InterPro" id="IPR008794">
    <property type="entry name" value="Pro_racemase_fam"/>
</dbReference>
<dbReference type="RefSeq" id="XP_014181656.1">
    <property type="nucleotide sequence ID" value="XM_014326181.1"/>
</dbReference>
<comment type="catalytic activity">
    <reaction evidence="1">
        <text>trans-3-hydroxy-L-proline = 1-pyrroline-2-carboxylate + H2O</text>
        <dbReference type="Rhea" id="RHEA:10320"/>
        <dbReference type="ChEBI" id="CHEBI:15377"/>
        <dbReference type="ChEBI" id="CHEBI:39785"/>
        <dbReference type="ChEBI" id="CHEBI:57938"/>
        <dbReference type="EC" id="4.2.1.77"/>
    </reaction>
</comment>
<reference evidence="4 5" key="1">
    <citation type="journal article" date="2012" name="Eukaryot. Cell">
        <title>Draft genome sequence of CBS 2479, the standard type strain of Trichosporon asahii.</title>
        <authorList>
            <person name="Yang R.Y."/>
            <person name="Li H.T."/>
            <person name="Zhu H."/>
            <person name="Zhou G.P."/>
            <person name="Wang M."/>
            <person name="Wang L."/>
        </authorList>
    </citation>
    <scope>NUCLEOTIDE SEQUENCE [LARGE SCALE GENOMIC DNA]</scope>
    <source>
        <strain evidence="5">ATCC 90039 / CBS 2479 / JCM 2466 / KCTC 7840 / NCYC 2677 / UAMH 7654</strain>
    </source>
</reference>
<dbReference type="PANTHER" id="PTHR33442">
    <property type="entry name" value="TRANS-3-HYDROXY-L-PROLINE DEHYDRATASE"/>
    <property type="match status" value="1"/>
</dbReference>
<proteinExistence type="inferred from homology"/>
<dbReference type="PANTHER" id="PTHR33442:SF1">
    <property type="entry name" value="TRANS-3-HYDROXY-L-PROLINE DEHYDRATASE"/>
    <property type="match status" value="1"/>
</dbReference>
<sequence length="351" mass="38395">MTTSSSSSKSFEPYWLQAEDWHTAGEPFRIVRPPASMLPESIPSVADFRHQVASQGNHPLNTLRKTLCLEPRGHADMYGCFLLPANEGAHFGVLFWHKDGFSTACGHGTIALGSWAVHHHIVEPKEGLNEVIIDVPSGRVKADVHMKDGKVEYTDFVSVPSYVLKRDVSVLDTKVDLAFAGAVYATMPSPLVVRPENHEALISFARQIKASLAPNDMRIYGDYDLYGVIFYEDLPPNSRAEVKGEGDAVRQRNVTIFADGELDRSPCGSGTAARVASLLAEGKMKEGSVLIHESIVGTTFRATIDKPAESPTDFPGCVARVRGRANLVAKSEFYIDPEDPVYPGFCFSNDA</sequence>
<dbReference type="VEuPathDB" id="FungiDB:A1Q1_07995"/>
<dbReference type="Proteomes" id="UP000002748">
    <property type="component" value="Unassembled WGS sequence"/>
</dbReference>
<gene>
    <name evidence="4" type="ORF">A1Q1_07995</name>
</gene>
<evidence type="ECO:0000256" key="2">
    <source>
        <dbReference type="ARBA" id="ARBA00007529"/>
    </source>
</evidence>
<dbReference type="Gene3D" id="3.10.310.10">
    <property type="entry name" value="Diaminopimelate Epimerase, Chain A, domain 1"/>
    <property type="match status" value="2"/>
</dbReference>
<dbReference type="Pfam" id="PF05544">
    <property type="entry name" value="Pro_racemase"/>
    <property type="match status" value="1"/>
</dbReference>
<evidence type="ECO:0000313" key="5">
    <source>
        <dbReference type="Proteomes" id="UP000002748"/>
    </source>
</evidence>
<name>J4UH26_TRIAS</name>
<dbReference type="EMBL" id="ALBS01000086">
    <property type="protein sequence ID" value="EJT50845.1"/>
    <property type="molecule type" value="Genomic_DNA"/>
</dbReference>
<organism evidence="4 5">
    <name type="scientific">Trichosporon asahii var. asahii (strain ATCC 90039 / CBS 2479 / JCM 2466 / KCTC 7840 / NBRC 103889/ NCYC 2677 / UAMH 7654)</name>
    <name type="common">Yeast</name>
    <dbReference type="NCBI Taxonomy" id="1186058"/>
    <lineage>
        <taxon>Eukaryota</taxon>
        <taxon>Fungi</taxon>
        <taxon>Dikarya</taxon>
        <taxon>Basidiomycota</taxon>
        <taxon>Agaricomycotina</taxon>
        <taxon>Tremellomycetes</taxon>
        <taxon>Trichosporonales</taxon>
        <taxon>Trichosporonaceae</taxon>
        <taxon>Trichosporon</taxon>
    </lineage>
</organism>
<comment type="similarity">
    <text evidence="2">Belongs to the proline racemase family.</text>
</comment>
<dbReference type="SUPFAM" id="SSF54506">
    <property type="entry name" value="Diaminopimelate epimerase-like"/>
    <property type="match status" value="1"/>
</dbReference>
<dbReference type="KEGG" id="tasa:A1Q1_07995"/>
<comment type="caution">
    <text evidence="4">The sequence shown here is derived from an EMBL/GenBank/DDBJ whole genome shotgun (WGS) entry which is preliminary data.</text>
</comment>
<accession>J4UH26</accession>
<evidence type="ECO:0000256" key="3">
    <source>
        <dbReference type="ARBA" id="ARBA00013105"/>
    </source>
</evidence>
<dbReference type="GO" id="GO:0050346">
    <property type="term" value="F:trans-L-3-hydroxyproline dehydratase activity"/>
    <property type="evidence" value="ECO:0007669"/>
    <property type="project" value="UniProtKB-EC"/>
</dbReference>
<dbReference type="GeneID" id="25991507"/>
<evidence type="ECO:0000256" key="1">
    <source>
        <dbReference type="ARBA" id="ARBA00001148"/>
    </source>
</evidence>
<dbReference type="HOGENOM" id="CLU_036729_0_0_1"/>